<dbReference type="NCBIfam" id="TIGR00090">
    <property type="entry name" value="rsfS_iojap_ybeB"/>
    <property type="match status" value="1"/>
</dbReference>
<dbReference type="InterPro" id="IPR043519">
    <property type="entry name" value="NT_sf"/>
</dbReference>
<dbReference type="GO" id="GO:0043023">
    <property type="term" value="F:ribosomal large subunit binding"/>
    <property type="evidence" value="ECO:0007669"/>
    <property type="project" value="TreeGrafter"/>
</dbReference>
<evidence type="ECO:0000256" key="1">
    <source>
        <dbReference type="ARBA" id="ARBA00010574"/>
    </source>
</evidence>
<dbReference type="PANTHER" id="PTHR21043">
    <property type="entry name" value="IOJAP SUPERFAMILY ORTHOLOG"/>
    <property type="match status" value="1"/>
</dbReference>
<reference evidence="2" key="1">
    <citation type="submission" date="2019-08" db="EMBL/GenBank/DDBJ databases">
        <authorList>
            <person name="Kucharzyk K."/>
            <person name="Murdoch R.W."/>
            <person name="Higgins S."/>
            <person name="Loffler F."/>
        </authorList>
    </citation>
    <scope>NUCLEOTIDE SEQUENCE</scope>
</reference>
<protein>
    <submittedName>
        <fullName evidence="2">Ribosomal silencing factor RsfS</fullName>
    </submittedName>
</protein>
<accession>A0A644YWG4</accession>
<dbReference type="HAMAP" id="MF_01477">
    <property type="entry name" value="Iojap_RsfS"/>
    <property type="match status" value="1"/>
</dbReference>
<dbReference type="EMBL" id="VSSQ01006337">
    <property type="protein sequence ID" value="MPM32358.1"/>
    <property type="molecule type" value="Genomic_DNA"/>
</dbReference>
<comment type="similarity">
    <text evidence="1">Belongs to the Iojap/RsfS family.</text>
</comment>
<dbReference type="GO" id="GO:0017148">
    <property type="term" value="P:negative regulation of translation"/>
    <property type="evidence" value="ECO:0007669"/>
    <property type="project" value="TreeGrafter"/>
</dbReference>
<dbReference type="Gene3D" id="3.30.460.10">
    <property type="entry name" value="Beta Polymerase, domain 2"/>
    <property type="match status" value="1"/>
</dbReference>
<dbReference type="SUPFAM" id="SSF81301">
    <property type="entry name" value="Nucleotidyltransferase"/>
    <property type="match status" value="1"/>
</dbReference>
<gene>
    <name evidence="2" type="primary">rsfS_22</name>
    <name evidence="2" type="ORF">SDC9_78920</name>
</gene>
<sequence length="105" mass="11667">MAKIAKEAMEDKKGEDLKVLDLNGLSNIAEYFVIGSGSNPNQVRAMADNANEKLFKAGFKLHHSEGYSGGAWVLLDYGNLIIHIFDREQRSFYGIEGIWGDAKEC</sequence>
<dbReference type="PANTHER" id="PTHR21043:SF0">
    <property type="entry name" value="MITOCHONDRIAL ASSEMBLY OF RIBOSOMAL LARGE SUBUNIT PROTEIN 1"/>
    <property type="match status" value="1"/>
</dbReference>
<dbReference type="Pfam" id="PF02410">
    <property type="entry name" value="RsfS"/>
    <property type="match status" value="1"/>
</dbReference>
<dbReference type="AlphaFoldDB" id="A0A644YWG4"/>
<comment type="caution">
    <text evidence="2">The sequence shown here is derived from an EMBL/GenBank/DDBJ whole genome shotgun (WGS) entry which is preliminary data.</text>
</comment>
<dbReference type="GO" id="GO:0090071">
    <property type="term" value="P:negative regulation of ribosome biogenesis"/>
    <property type="evidence" value="ECO:0007669"/>
    <property type="project" value="TreeGrafter"/>
</dbReference>
<dbReference type="InterPro" id="IPR004394">
    <property type="entry name" value="Iojap/RsfS/C7orf30"/>
</dbReference>
<organism evidence="2">
    <name type="scientific">bioreactor metagenome</name>
    <dbReference type="NCBI Taxonomy" id="1076179"/>
    <lineage>
        <taxon>unclassified sequences</taxon>
        <taxon>metagenomes</taxon>
        <taxon>ecological metagenomes</taxon>
    </lineage>
</organism>
<name>A0A644YWG4_9ZZZZ</name>
<evidence type="ECO:0000313" key="2">
    <source>
        <dbReference type="EMBL" id="MPM32358.1"/>
    </source>
</evidence>
<proteinExistence type="inferred from homology"/>